<dbReference type="InterPro" id="IPR056288">
    <property type="entry name" value="CEP76_C"/>
</dbReference>
<evidence type="ECO:0000259" key="1">
    <source>
        <dbReference type="Pfam" id="PF24652"/>
    </source>
</evidence>
<protein>
    <recommendedName>
        <fullName evidence="1">Centrosomal protein of 76 kDa C-terminal domain-containing protein</fullName>
    </recommendedName>
</protein>
<feature type="domain" description="Centrosomal protein of 76 kDa C-terminal" evidence="1">
    <location>
        <begin position="19"/>
        <end position="97"/>
    </location>
</feature>
<dbReference type="EMBL" id="HACM01009135">
    <property type="protein sequence ID" value="CRZ09577.1"/>
    <property type="molecule type" value="Transcribed_RNA"/>
</dbReference>
<dbReference type="Pfam" id="PF24652">
    <property type="entry name" value="CEP76_C"/>
    <property type="match status" value="1"/>
</dbReference>
<sequence>MPSCAAATTIMPNIIDPITVAVQTESAVCKLIEEYRRDNFQEDTVWDEQLSNCLSPALAAYESQCPLSSVFQQGIKNIVPIHFSFKAYPCQFDHTNPVR</sequence>
<evidence type="ECO:0000313" key="2">
    <source>
        <dbReference type="EMBL" id="CRZ09577.1"/>
    </source>
</evidence>
<reference evidence="2" key="1">
    <citation type="submission" date="2015-04" db="EMBL/GenBank/DDBJ databases">
        <title>The genome sequence of the plant pathogenic Rhizarian Plasmodiophora brassicae reveals insights in its biotrophic life cycle and the origin of chitin synthesis.</title>
        <authorList>
            <person name="Schwelm A."/>
            <person name="Fogelqvist J."/>
            <person name="Knaust A."/>
            <person name="Julke S."/>
            <person name="Lilja T."/>
            <person name="Dhandapani V."/>
            <person name="Bonilla-Rosso G."/>
            <person name="Karlsson M."/>
            <person name="Shevchenko A."/>
            <person name="Choi S.R."/>
            <person name="Kim H.G."/>
            <person name="Park J.Y."/>
            <person name="Lim Y.P."/>
            <person name="Ludwig-Muller J."/>
            <person name="Dixelius C."/>
        </authorList>
    </citation>
    <scope>NUCLEOTIDE SEQUENCE</scope>
    <source>
        <tissue evidence="2">Potato root galls</tissue>
    </source>
</reference>
<proteinExistence type="predicted"/>
<accession>A0A0H5R748</accession>
<name>A0A0H5R748_9EUKA</name>
<organism evidence="2">
    <name type="scientific">Spongospora subterranea</name>
    <dbReference type="NCBI Taxonomy" id="70186"/>
    <lineage>
        <taxon>Eukaryota</taxon>
        <taxon>Sar</taxon>
        <taxon>Rhizaria</taxon>
        <taxon>Endomyxa</taxon>
        <taxon>Phytomyxea</taxon>
        <taxon>Plasmodiophorida</taxon>
        <taxon>Plasmodiophoridae</taxon>
        <taxon>Spongospora</taxon>
    </lineage>
</organism>
<dbReference type="AlphaFoldDB" id="A0A0H5R748"/>